<protein>
    <submittedName>
        <fullName evidence="2">Uncharacterized protein</fullName>
    </submittedName>
</protein>
<proteinExistence type="predicted"/>
<reference evidence="2" key="1">
    <citation type="submission" date="2021-03" db="EMBL/GenBank/DDBJ databases">
        <title>Draft genome sequence of rust myrtle Austropuccinia psidii MF-1, a brazilian biotype.</title>
        <authorList>
            <person name="Quecine M.C."/>
            <person name="Pachon D.M.R."/>
            <person name="Bonatelli M.L."/>
            <person name="Correr F.H."/>
            <person name="Franceschini L.M."/>
            <person name="Leite T.F."/>
            <person name="Margarido G.R.A."/>
            <person name="Almeida C.A."/>
            <person name="Ferrarezi J.A."/>
            <person name="Labate C.A."/>
        </authorList>
    </citation>
    <scope>NUCLEOTIDE SEQUENCE</scope>
    <source>
        <strain evidence="2">MF-1</strain>
    </source>
</reference>
<dbReference type="EMBL" id="AVOT02004145">
    <property type="protein sequence ID" value="MBW0475538.1"/>
    <property type="molecule type" value="Genomic_DNA"/>
</dbReference>
<keyword evidence="3" id="KW-1185">Reference proteome</keyword>
<sequence length="123" mass="13561">MIPVQYSPPASKTRSQTRAQVVLAPAPRAPLTGTPAAPQLRAHLDRGLNLEGRKRDKEIKFLFRSNGEEEQENSVEEEDSDGTKGVLSPVKVNLDKSNKPISPQSEPSVLEIMQQMTQIMANI</sequence>
<evidence type="ECO:0000313" key="3">
    <source>
        <dbReference type="Proteomes" id="UP000765509"/>
    </source>
</evidence>
<gene>
    <name evidence="2" type="ORF">O181_015253</name>
</gene>
<comment type="caution">
    <text evidence="2">The sequence shown here is derived from an EMBL/GenBank/DDBJ whole genome shotgun (WGS) entry which is preliminary data.</text>
</comment>
<dbReference type="AlphaFoldDB" id="A0A9Q3GPT4"/>
<feature type="compositionally biased region" description="Acidic residues" evidence="1">
    <location>
        <begin position="68"/>
        <end position="80"/>
    </location>
</feature>
<accession>A0A9Q3GPT4</accession>
<organism evidence="2 3">
    <name type="scientific">Austropuccinia psidii MF-1</name>
    <dbReference type="NCBI Taxonomy" id="1389203"/>
    <lineage>
        <taxon>Eukaryota</taxon>
        <taxon>Fungi</taxon>
        <taxon>Dikarya</taxon>
        <taxon>Basidiomycota</taxon>
        <taxon>Pucciniomycotina</taxon>
        <taxon>Pucciniomycetes</taxon>
        <taxon>Pucciniales</taxon>
        <taxon>Sphaerophragmiaceae</taxon>
        <taxon>Austropuccinia</taxon>
    </lineage>
</organism>
<dbReference type="Proteomes" id="UP000765509">
    <property type="component" value="Unassembled WGS sequence"/>
</dbReference>
<evidence type="ECO:0000313" key="2">
    <source>
        <dbReference type="EMBL" id="MBW0475538.1"/>
    </source>
</evidence>
<feature type="region of interest" description="Disordered" evidence="1">
    <location>
        <begin position="63"/>
        <end position="107"/>
    </location>
</feature>
<evidence type="ECO:0000256" key="1">
    <source>
        <dbReference type="SAM" id="MobiDB-lite"/>
    </source>
</evidence>
<name>A0A9Q3GPT4_9BASI</name>